<comment type="subcellular location">
    <subcellularLocation>
        <location evidence="4">Cytoplasm</location>
    </subcellularLocation>
</comment>
<protein>
    <recommendedName>
        <fullName evidence="4">Probable octanoyltransferase</fullName>
        <ecNumber evidence="4">2.3.1.181</ecNumber>
    </recommendedName>
    <alternativeName>
        <fullName evidence="4">Lipoate-protein ligase B</fullName>
    </alternativeName>
    <alternativeName>
        <fullName evidence="4">Lipoyl/octanoyl transferase</fullName>
    </alternativeName>
    <alternativeName>
        <fullName evidence="4">Octanoyl-[acyl-carrier-protein]-protein N-octanoyltransferase</fullName>
    </alternativeName>
</protein>
<name>A0A1J5T1T5_9ARCH</name>
<sequence length="220" mass="24829">MMMKSKIKKVEILDLGLMEYSECLNKMYEIRDQRKIGKGKDILILVEHPPVATLGRRGERNEIIDDKLPVYEIERGGKSTYHAPGQLVLYPVMYMGEGNRDVRGWVRHLEGFVIDLLNDFGIETSVKPDLPGVWVDKTDKKIASIGISIEGWVSFHGVSINVTIDPDEFNRINPCGLGAEVMTNMLQEGSNCSIKDIKKWIELNADRIHPSKAVPAPNRL</sequence>
<dbReference type="InterPro" id="IPR020605">
    <property type="entry name" value="Octanoyltransferase_CS"/>
</dbReference>
<evidence type="ECO:0000256" key="5">
    <source>
        <dbReference type="PIRNR" id="PIRNR016262"/>
    </source>
</evidence>
<dbReference type="EC" id="2.3.1.181" evidence="4"/>
<dbReference type="GO" id="GO:0033819">
    <property type="term" value="F:lipoyl(octanoyl) transferase activity"/>
    <property type="evidence" value="ECO:0007669"/>
    <property type="project" value="UniProtKB-EC"/>
</dbReference>
<gene>
    <name evidence="4" type="primary">lipB</name>
    <name evidence="10" type="ORF">BEU04_02810</name>
</gene>
<dbReference type="GO" id="GO:0009249">
    <property type="term" value="P:protein lipoylation"/>
    <property type="evidence" value="ECO:0007669"/>
    <property type="project" value="InterPro"/>
</dbReference>
<dbReference type="UniPathway" id="UPA00538">
    <property type="reaction ID" value="UER00592"/>
</dbReference>
<feature type="site" description="Lowers pKa of active site Cys" evidence="4 8">
    <location>
        <position position="141"/>
    </location>
</feature>
<evidence type="ECO:0000313" key="10">
    <source>
        <dbReference type="EMBL" id="OIR14818.1"/>
    </source>
</evidence>
<reference evidence="10 11" key="1">
    <citation type="submission" date="2016-08" db="EMBL/GenBank/DDBJ databases">
        <title>New Insights into Marine Group III Euryarchaeota, from dark to light.</title>
        <authorList>
            <person name="Haro-Moreno J.M."/>
            <person name="Rodriguez-Valera F."/>
            <person name="Lopez-Garcia P."/>
            <person name="Moreira D."/>
            <person name="Martin-Cuadrado A.B."/>
        </authorList>
    </citation>
    <scope>NUCLEOTIDE SEQUENCE [LARGE SCALE GENOMIC DNA]</scope>
    <source>
        <strain evidence="10">CG-Bathy1</strain>
    </source>
</reference>
<feature type="active site" description="Acyl-thioester intermediate" evidence="4 6">
    <location>
        <position position="175"/>
    </location>
</feature>
<comment type="function">
    <text evidence="4 5">Catalyzes the transfer of endogenously produced octanoic acid from octanoyl-acyl-carrier-protein onto the lipoyl domains of lipoate-dependent enzymes. Lipoyl-ACP can also act as a substrate although octanoyl-ACP is likely to be the physiological substrate.</text>
</comment>
<dbReference type="AlphaFoldDB" id="A0A1J5T1T5"/>
<keyword evidence="2 4" id="KW-0808">Transferase</keyword>
<dbReference type="PROSITE" id="PS01313">
    <property type="entry name" value="LIPB"/>
    <property type="match status" value="1"/>
</dbReference>
<dbReference type="HAMAP" id="MF_00013">
    <property type="entry name" value="LipB"/>
    <property type="match status" value="1"/>
</dbReference>
<comment type="catalytic activity">
    <reaction evidence="4 5">
        <text>octanoyl-[ACP] + L-lysyl-[protein] = N(6)-octanoyl-L-lysyl-[protein] + holo-[ACP] + H(+)</text>
        <dbReference type="Rhea" id="RHEA:17665"/>
        <dbReference type="Rhea" id="RHEA-COMP:9636"/>
        <dbReference type="Rhea" id="RHEA-COMP:9685"/>
        <dbReference type="Rhea" id="RHEA-COMP:9752"/>
        <dbReference type="Rhea" id="RHEA-COMP:9928"/>
        <dbReference type="ChEBI" id="CHEBI:15378"/>
        <dbReference type="ChEBI" id="CHEBI:29969"/>
        <dbReference type="ChEBI" id="CHEBI:64479"/>
        <dbReference type="ChEBI" id="CHEBI:78463"/>
        <dbReference type="ChEBI" id="CHEBI:78809"/>
        <dbReference type="EC" id="2.3.1.181"/>
    </reaction>
</comment>
<evidence type="ECO:0000256" key="4">
    <source>
        <dbReference type="HAMAP-Rule" id="MF_00013"/>
    </source>
</evidence>
<proteinExistence type="inferred from homology"/>
<dbReference type="Pfam" id="PF21948">
    <property type="entry name" value="LplA-B_cat"/>
    <property type="match status" value="1"/>
</dbReference>
<dbReference type="NCBIfam" id="TIGR00214">
    <property type="entry name" value="lipB"/>
    <property type="match status" value="1"/>
</dbReference>
<dbReference type="Gene3D" id="3.30.930.10">
    <property type="entry name" value="Bira Bifunctional Protein, Domain 2"/>
    <property type="match status" value="1"/>
</dbReference>
<evidence type="ECO:0000259" key="9">
    <source>
        <dbReference type="PROSITE" id="PS51733"/>
    </source>
</evidence>
<evidence type="ECO:0000256" key="2">
    <source>
        <dbReference type="ARBA" id="ARBA00022679"/>
    </source>
</evidence>
<accession>A0A1J5T1T5</accession>
<evidence type="ECO:0000313" key="11">
    <source>
        <dbReference type="Proteomes" id="UP000183815"/>
    </source>
</evidence>
<keyword evidence="3 4" id="KW-0012">Acyltransferase</keyword>
<dbReference type="CDD" id="cd16444">
    <property type="entry name" value="LipB"/>
    <property type="match status" value="1"/>
</dbReference>
<dbReference type="PIRSF" id="PIRSF016262">
    <property type="entry name" value="LPLase"/>
    <property type="match status" value="1"/>
</dbReference>
<evidence type="ECO:0000256" key="3">
    <source>
        <dbReference type="ARBA" id="ARBA00023315"/>
    </source>
</evidence>
<evidence type="ECO:0000256" key="6">
    <source>
        <dbReference type="PIRSR" id="PIRSR016262-1"/>
    </source>
</evidence>
<dbReference type="GO" id="GO:0005737">
    <property type="term" value="C:cytoplasm"/>
    <property type="evidence" value="ECO:0007669"/>
    <property type="project" value="UniProtKB-SubCell"/>
</dbReference>
<dbReference type="InterPro" id="IPR000544">
    <property type="entry name" value="Octanoyltransferase"/>
</dbReference>
<dbReference type="PROSITE" id="PS51733">
    <property type="entry name" value="BPL_LPL_CATALYTIC"/>
    <property type="match status" value="1"/>
</dbReference>
<keyword evidence="4" id="KW-0963">Cytoplasm</keyword>
<dbReference type="PANTHER" id="PTHR10993">
    <property type="entry name" value="OCTANOYLTRANSFERASE"/>
    <property type="match status" value="1"/>
</dbReference>
<evidence type="ECO:0000256" key="1">
    <source>
        <dbReference type="ARBA" id="ARBA00004821"/>
    </source>
</evidence>
<comment type="similarity">
    <text evidence="4 5">Belongs to the LipB family.</text>
</comment>
<evidence type="ECO:0000256" key="8">
    <source>
        <dbReference type="PIRSR" id="PIRSR016262-3"/>
    </source>
</evidence>
<dbReference type="NCBIfam" id="NF010925">
    <property type="entry name" value="PRK14345.1"/>
    <property type="match status" value="1"/>
</dbReference>
<evidence type="ECO:0000256" key="7">
    <source>
        <dbReference type="PIRSR" id="PIRSR016262-2"/>
    </source>
</evidence>
<feature type="binding site" evidence="4 7">
    <location>
        <begin position="157"/>
        <end position="159"/>
    </location>
    <ligand>
        <name>substrate</name>
    </ligand>
</feature>
<comment type="pathway">
    <text evidence="1 4 5">Protein modification; protein lipoylation via endogenous pathway; protein N(6)-(lipoyl)lysine from octanoyl-[acyl-carrier-protein]: step 1/2.</text>
</comment>
<organism evidence="10 11">
    <name type="scientific">Marine Group III euryarchaeote CG-Bathy1</name>
    <dbReference type="NCBI Taxonomy" id="1889001"/>
    <lineage>
        <taxon>Archaea</taxon>
        <taxon>Methanobacteriati</taxon>
        <taxon>Thermoplasmatota</taxon>
        <taxon>Thermoplasmata</taxon>
        <taxon>Candidatus Thermoprofundales</taxon>
    </lineage>
</organism>
<comment type="caution">
    <text evidence="10">The sequence shown here is derived from an EMBL/GenBank/DDBJ whole genome shotgun (WGS) entry which is preliminary data.</text>
</comment>
<feature type="binding site" evidence="4 7">
    <location>
        <begin position="75"/>
        <end position="82"/>
    </location>
    <ligand>
        <name>substrate</name>
    </ligand>
</feature>
<dbReference type="EMBL" id="MIYU01000018">
    <property type="protein sequence ID" value="OIR14818.1"/>
    <property type="molecule type" value="Genomic_DNA"/>
</dbReference>
<comment type="miscellaneous">
    <text evidence="4">In the reaction, the free carboxyl group of octanoic acid is attached via an amide linkage to the epsilon-amino group of a specific lysine residue of lipoyl domains of lipoate-dependent enzymes.</text>
</comment>
<dbReference type="InterPro" id="IPR045864">
    <property type="entry name" value="aa-tRNA-synth_II/BPL/LPL"/>
</dbReference>
<dbReference type="SUPFAM" id="SSF55681">
    <property type="entry name" value="Class II aaRS and biotin synthetases"/>
    <property type="match status" value="1"/>
</dbReference>
<dbReference type="PANTHER" id="PTHR10993:SF7">
    <property type="entry name" value="LIPOYLTRANSFERASE 2, MITOCHONDRIAL-RELATED"/>
    <property type="match status" value="1"/>
</dbReference>
<feature type="binding site" evidence="4 7">
    <location>
        <begin position="144"/>
        <end position="146"/>
    </location>
    <ligand>
        <name>substrate</name>
    </ligand>
</feature>
<dbReference type="InterPro" id="IPR004143">
    <property type="entry name" value="BPL_LPL_catalytic"/>
</dbReference>
<dbReference type="Proteomes" id="UP000183815">
    <property type="component" value="Unassembled WGS sequence"/>
</dbReference>
<feature type="domain" description="BPL/LPL catalytic" evidence="9">
    <location>
        <begin position="37"/>
        <end position="213"/>
    </location>
</feature>